<dbReference type="Gene3D" id="3.40.50.300">
    <property type="entry name" value="P-loop containing nucleotide triphosphate hydrolases"/>
    <property type="match status" value="2"/>
</dbReference>
<dbReference type="AlphaFoldDB" id="A0A916TGB9"/>
<sequence>MTSNTKHEEWEWQELTWPDTLTPDAVHATLEHLAASSTLGPIVLEARATKTGLRWLIAVKPTRIDTVLDALRAHLTVRAHTPRRHRGEVLYAADLRVTGTDLSLEAPKITASIRGLYGALSRLHGEEEVVLQLLLGHRHTPPVRAKESLGTWLRVLAVPPRTGTTSKRRDGQHGFSLSLRVGVTGAAAPRARQLVGDVIGAFRVLESATSRISAVTGSVTHLNRAACPWRWPLTLTSGEVIGLTGWPIGEPPLPLLGTLHPRQLPPPEALVRTDRIIGTASAPGHSESVGIPIRDAAFHTHLLGPTGSAKSTVMLGLIAADITAGRGVLVLDPKGDLADRVLAHVPKNREHDVVVIDPTNATPVGFNPLSGHRRQASVTADTLLVTFEAVFAKHWGIRSADIFTAVFNTLARIYGANLLWVAPLLTNPAFRRKVLKHIDDPVGLGGFWEQYEAKSPAQQAEEIGPVLNKLRQLILRPGLRAMLGQSDPRFDLTDLFSKRRIVIVNLNKGLLGADAARLLGTLLIGQLWTKILARQRDGLQHRHIVSIYIDEIHDFLAGIPGDLSDALAQARSLGAAFTVANQYLKQFTPAMQASVETNTRSKIYFGLGGTDAATIAKHATDLDAQDLLLLPKYHAYAKSCSTAKPPAGPASLPLRHRLVSATQQPSTPPHTNATASPPPSPSKRSATSSPDHTGLH</sequence>
<evidence type="ECO:0000256" key="1">
    <source>
        <dbReference type="SAM" id="MobiDB-lite"/>
    </source>
</evidence>
<proteinExistence type="predicted"/>
<dbReference type="Proteomes" id="UP000621454">
    <property type="component" value="Unassembled WGS sequence"/>
</dbReference>
<comment type="caution">
    <text evidence="2">The sequence shown here is derived from an EMBL/GenBank/DDBJ whole genome shotgun (WGS) entry which is preliminary data.</text>
</comment>
<protein>
    <submittedName>
        <fullName evidence="2">Conjugal transfer protein TraG</fullName>
    </submittedName>
</protein>
<gene>
    <name evidence="2" type="ORF">GCM10011489_34230</name>
</gene>
<dbReference type="Pfam" id="PF02534">
    <property type="entry name" value="T4SS-DNA_transf"/>
    <property type="match status" value="1"/>
</dbReference>
<feature type="region of interest" description="Disordered" evidence="1">
    <location>
        <begin position="641"/>
        <end position="696"/>
    </location>
</feature>
<keyword evidence="3" id="KW-1185">Reference proteome</keyword>
<name>A0A916TGB9_9ACTN</name>
<evidence type="ECO:0000313" key="3">
    <source>
        <dbReference type="Proteomes" id="UP000621454"/>
    </source>
</evidence>
<reference evidence="2" key="1">
    <citation type="journal article" date="2014" name="Int. J. Syst. Evol. Microbiol.">
        <title>Complete genome sequence of Corynebacterium casei LMG S-19264T (=DSM 44701T), isolated from a smear-ripened cheese.</title>
        <authorList>
            <consortium name="US DOE Joint Genome Institute (JGI-PGF)"/>
            <person name="Walter F."/>
            <person name="Albersmeier A."/>
            <person name="Kalinowski J."/>
            <person name="Ruckert C."/>
        </authorList>
    </citation>
    <scope>NUCLEOTIDE SEQUENCE</scope>
    <source>
        <strain evidence="2">CGMCC 1.12827</strain>
    </source>
</reference>
<evidence type="ECO:0000313" key="2">
    <source>
        <dbReference type="EMBL" id="GGB43845.1"/>
    </source>
</evidence>
<dbReference type="InterPro" id="IPR003688">
    <property type="entry name" value="TraG/VirD4"/>
</dbReference>
<dbReference type="InterPro" id="IPR027417">
    <property type="entry name" value="P-loop_NTPase"/>
</dbReference>
<dbReference type="CDD" id="cd01127">
    <property type="entry name" value="TrwB_TraG_TraD_VirD4"/>
    <property type="match status" value="1"/>
</dbReference>
<dbReference type="SUPFAM" id="SSF52540">
    <property type="entry name" value="P-loop containing nucleoside triphosphate hydrolases"/>
    <property type="match status" value="1"/>
</dbReference>
<dbReference type="PANTHER" id="PTHR30121:SF6">
    <property type="entry name" value="SLR6007 PROTEIN"/>
    <property type="match status" value="1"/>
</dbReference>
<dbReference type="PANTHER" id="PTHR30121">
    <property type="entry name" value="UNCHARACTERIZED PROTEIN YJGR-RELATED"/>
    <property type="match status" value="1"/>
</dbReference>
<organism evidence="2 3">
    <name type="scientific">Gordonia jinhuaensis</name>
    <dbReference type="NCBI Taxonomy" id="1517702"/>
    <lineage>
        <taxon>Bacteria</taxon>
        <taxon>Bacillati</taxon>
        <taxon>Actinomycetota</taxon>
        <taxon>Actinomycetes</taxon>
        <taxon>Mycobacteriales</taxon>
        <taxon>Gordoniaceae</taxon>
        <taxon>Gordonia</taxon>
    </lineage>
</organism>
<dbReference type="InterPro" id="IPR051162">
    <property type="entry name" value="T4SS_component"/>
</dbReference>
<accession>A0A916TGB9</accession>
<dbReference type="GO" id="GO:0016020">
    <property type="term" value="C:membrane"/>
    <property type="evidence" value="ECO:0007669"/>
    <property type="project" value="InterPro"/>
</dbReference>
<reference evidence="2" key="2">
    <citation type="submission" date="2020-09" db="EMBL/GenBank/DDBJ databases">
        <authorList>
            <person name="Sun Q."/>
            <person name="Zhou Y."/>
        </authorList>
    </citation>
    <scope>NUCLEOTIDE SEQUENCE</scope>
    <source>
        <strain evidence="2">CGMCC 1.12827</strain>
    </source>
</reference>
<dbReference type="EMBL" id="BMGC01000036">
    <property type="protein sequence ID" value="GGB43845.1"/>
    <property type="molecule type" value="Genomic_DNA"/>
</dbReference>